<evidence type="ECO:0000313" key="2">
    <source>
        <dbReference type="EMBL" id="TNN77714.1"/>
    </source>
</evidence>
<dbReference type="Proteomes" id="UP000314294">
    <property type="component" value="Unassembled WGS sequence"/>
</dbReference>
<feature type="compositionally biased region" description="Basic and acidic residues" evidence="1">
    <location>
        <begin position="114"/>
        <end position="124"/>
    </location>
</feature>
<evidence type="ECO:0000256" key="1">
    <source>
        <dbReference type="SAM" id="MobiDB-lite"/>
    </source>
</evidence>
<keyword evidence="3" id="KW-1185">Reference proteome</keyword>
<reference evidence="2 3" key="1">
    <citation type="submission" date="2019-03" db="EMBL/GenBank/DDBJ databases">
        <title>First draft genome of Liparis tanakae, snailfish: a comprehensive survey of snailfish specific genes.</title>
        <authorList>
            <person name="Kim W."/>
            <person name="Song I."/>
            <person name="Jeong J.-H."/>
            <person name="Kim D."/>
            <person name="Kim S."/>
            <person name="Ryu S."/>
            <person name="Song J.Y."/>
            <person name="Lee S.K."/>
        </authorList>
    </citation>
    <scope>NUCLEOTIDE SEQUENCE [LARGE SCALE GENOMIC DNA]</scope>
    <source>
        <tissue evidence="2">Muscle</tissue>
    </source>
</reference>
<proteinExistence type="predicted"/>
<protein>
    <submittedName>
        <fullName evidence="2">Uncharacterized protein</fullName>
    </submittedName>
</protein>
<organism evidence="2 3">
    <name type="scientific">Liparis tanakae</name>
    <name type="common">Tanaka's snailfish</name>
    <dbReference type="NCBI Taxonomy" id="230148"/>
    <lineage>
        <taxon>Eukaryota</taxon>
        <taxon>Metazoa</taxon>
        <taxon>Chordata</taxon>
        <taxon>Craniata</taxon>
        <taxon>Vertebrata</taxon>
        <taxon>Euteleostomi</taxon>
        <taxon>Actinopterygii</taxon>
        <taxon>Neopterygii</taxon>
        <taxon>Teleostei</taxon>
        <taxon>Neoteleostei</taxon>
        <taxon>Acanthomorphata</taxon>
        <taxon>Eupercaria</taxon>
        <taxon>Perciformes</taxon>
        <taxon>Cottioidei</taxon>
        <taxon>Cottales</taxon>
        <taxon>Liparidae</taxon>
        <taxon>Liparis</taxon>
    </lineage>
</organism>
<name>A0A4Z2IJR9_9TELE</name>
<dbReference type="AlphaFoldDB" id="A0A4Z2IJR9"/>
<sequence>MAGQRDVGKAAACSNRLRVVRLIHCSKRWRSSSTRTGGGVMLLRSAAATLTTTSHGQWPRCAAGLTTSNVPPRLTHPAILTATRDAAARPGSPGPKEHSQVDVAIDTTSSDGVYESRERVRGERAPLTQSPFVLLSWRETKKKKR</sequence>
<feature type="region of interest" description="Disordered" evidence="1">
    <location>
        <begin position="85"/>
        <end position="129"/>
    </location>
</feature>
<gene>
    <name evidence="2" type="ORF">EYF80_012012</name>
</gene>
<accession>A0A4Z2IJR9</accession>
<dbReference type="EMBL" id="SRLO01000080">
    <property type="protein sequence ID" value="TNN77714.1"/>
    <property type="molecule type" value="Genomic_DNA"/>
</dbReference>
<evidence type="ECO:0000313" key="3">
    <source>
        <dbReference type="Proteomes" id="UP000314294"/>
    </source>
</evidence>
<comment type="caution">
    <text evidence="2">The sequence shown here is derived from an EMBL/GenBank/DDBJ whole genome shotgun (WGS) entry which is preliminary data.</text>
</comment>